<name>A0ABD5E751_9ACTN</name>
<comment type="caution">
    <text evidence="4">The sequence shown here is derived from an EMBL/GenBank/DDBJ whole genome shotgun (WGS) entry which is preliminary data.</text>
</comment>
<evidence type="ECO:0000259" key="3">
    <source>
        <dbReference type="Pfam" id="PF14361"/>
    </source>
</evidence>
<sequence length="435" mass="46174">MDGGTVRRAARGTAAPTIGRTSTSPAGNLVEEAAAIEAETPAAGPGCRDLSDLAGLDPADRAALAAAVDRLRGLREVFADRVCALLRRHVPGYAVLGPEDIRFSARRFMDIVLTELSALRVPGAALRGALADYASERAARGVPPDVLALAYQWGSRAMLALMDEVGAAVGLPPAVLLAAHDGTWQFTHEAAGIFSRVQRDLALERVQFDAERRAAFAAGVLAGTLPAEHIGDDARLFGLVPQARHVALAARAANDADAEALRLAVAGALRLPADRLLLARVGTVLGFIAPRAPDSVAGHLVAAGPALPLDRLGTGFGEAVLALETARQFAMSGVVRLSGLGPRPLVLADPLTADSLSARHLSALDGAGRSSNEIERTTRVYLECDQDVREVARRLAVHPNTVRYRVSRFQELTDLNLRRTEDLVTSWWLLNRRRA</sequence>
<dbReference type="RefSeq" id="WP_093854406.1">
    <property type="nucleotide sequence ID" value="NZ_JAVRER010000021.1"/>
</dbReference>
<dbReference type="InterPro" id="IPR025736">
    <property type="entry name" value="PucR_C-HTH_dom"/>
</dbReference>
<accession>A0ABD5E751</accession>
<dbReference type="PANTHER" id="PTHR33744">
    <property type="entry name" value="CARBOHYDRATE DIACID REGULATOR"/>
    <property type="match status" value="1"/>
</dbReference>
<dbReference type="InterPro" id="IPR025751">
    <property type="entry name" value="RsbRD_N_dom"/>
</dbReference>
<dbReference type="Gene3D" id="1.10.10.2840">
    <property type="entry name" value="PucR C-terminal helix-turn-helix domain"/>
    <property type="match status" value="1"/>
</dbReference>
<dbReference type="InterPro" id="IPR051448">
    <property type="entry name" value="CdaR-like_regulators"/>
</dbReference>
<dbReference type="Proteomes" id="UP001183607">
    <property type="component" value="Unassembled WGS sequence"/>
</dbReference>
<evidence type="ECO:0000313" key="5">
    <source>
        <dbReference type="Proteomes" id="UP001183607"/>
    </source>
</evidence>
<feature type="domain" description="PucR C-terminal helix-turn-helix" evidence="2">
    <location>
        <begin position="376"/>
        <end position="427"/>
    </location>
</feature>
<feature type="compositionally biased region" description="Low complexity" evidence="1">
    <location>
        <begin position="1"/>
        <end position="21"/>
    </location>
</feature>
<dbReference type="AlphaFoldDB" id="A0ABD5E751"/>
<protein>
    <submittedName>
        <fullName evidence="4">Helix-turn-helix domain-containing protein</fullName>
    </submittedName>
</protein>
<evidence type="ECO:0000256" key="1">
    <source>
        <dbReference type="SAM" id="MobiDB-lite"/>
    </source>
</evidence>
<feature type="domain" description="RsbT co-antagonist protein RsbRD N-terminal" evidence="3">
    <location>
        <begin position="78"/>
        <end position="212"/>
    </location>
</feature>
<gene>
    <name evidence="4" type="ORF">RM574_15245</name>
</gene>
<feature type="region of interest" description="Disordered" evidence="1">
    <location>
        <begin position="1"/>
        <end position="25"/>
    </location>
</feature>
<evidence type="ECO:0000259" key="2">
    <source>
        <dbReference type="Pfam" id="PF13556"/>
    </source>
</evidence>
<organism evidence="4 5">
    <name type="scientific">Streptomyces evansiae</name>
    <dbReference type="NCBI Taxonomy" id="3075535"/>
    <lineage>
        <taxon>Bacteria</taxon>
        <taxon>Bacillati</taxon>
        <taxon>Actinomycetota</taxon>
        <taxon>Actinomycetes</taxon>
        <taxon>Kitasatosporales</taxon>
        <taxon>Streptomycetaceae</taxon>
        <taxon>Streptomyces</taxon>
    </lineage>
</organism>
<dbReference type="Pfam" id="PF14361">
    <property type="entry name" value="RsbRD_N"/>
    <property type="match status" value="1"/>
</dbReference>
<reference evidence="5" key="1">
    <citation type="submission" date="2023-07" db="EMBL/GenBank/DDBJ databases">
        <title>30 novel species of actinomycetes from the DSMZ collection.</title>
        <authorList>
            <person name="Nouioui I."/>
        </authorList>
    </citation>
    <scope>NUCLEOTIDE SEQUENCE [LARGE SCALE GENOMIC DNA]</scope>
    <source>
        <strain evidence="5">DSM 41982</strain>
    </source>
</reference>
<evidence type="ECO:0000313" key="4">
    <source>
        <dbReference type="EMBL" id="MDT0416846.1"/>
    </source>
</evidence>
<dbReference type="Pfam" id="PF13556">
    <property type="entry name" value="HTH_30"/>
    <property type="match status" value="1"/>
</dbReference>
<dbReference type="PANTHER" id="PTHR33744:SF1">
    <property type="entry name" value="DNA-BINDING TRANSCRIPTIONAL ACTIVATOR ADER"/>
    <property type="match status" value="1"/>
</dbReference>
<proteinExistence type="predicted"/>
<dbReference type="InterPro" id="IPR042070">
    <property type="entry name" value="PucR_C-HTH_sf"/>
</dbReference>
<dbReference type="EMBL" id="JAVRER010000021">
    <property type="protein sequence ID" value="MDT0416846.1"/>
    <property type="molecule type" value="Genomic_DNA"/>
</dbReference>